<gene>
    <name evidence="2" type="ORF">B0T46_18705</name>
</gene>
<reference evidence="2 3" key="1">
    <citation type="journal article" date="2016" name="Antonie Van Leeuwenhoek">
        <title>Nocardia donostiensis sp. nov., isolated from human respiratory specimens.</title>
        <authorList>
            <person name="Ercibengoa M."/>
            <person name="Bell M."/>
            <person name="Marimon J.M."/>
            <person name="Humrighouse B."/>
            <person name="Klenk H.P."/>
            <person name="Potter G."/>
            <person name="Perez-Trallero E."/>
        </authorList>
    </citation>
    <scope>NUCLEOTIDE SEQUENCE [LARGE SCALE GENOMIC DNA]</scope>
    <source>
        <strain evidence="2 3">X1655</strain>
    </source>
</reference>
<feature type="region of interest" description="Disordered" evidence="1">
    <location>
        <begin position="19"/>
        <end position="40"/>
    </location>
</feature>
<organism evidence="2 3">
    <name type="scientific">Nocardia donostiensis</name>
    <dbReference type="NCBI Taxonomy" id="1538463"/>
    <lineage>
        <taxon>Bacteria</taxon>
        <taxon>Bacillati</taxon>
        <taxon>Actinomycetota</taxon>
        <taxon>Actinomycetes</taxon>
        <taxon>Mycobacteriales</taxon>
        <taxon>Nocardiaceae</taxon>
        <taxon>Nocardia</taxon>
    </lineage>
</organism>
<name>A0A1V2TD80_9NOCA</name>
<dbReference type="InterPro" id="IPR029063">
    <property type="entry name" value="SAM-dependent_MTases_sf"/>
</dbReference>
<dbReference type="CDD" id="cd02440">
    <property type="entry name" value="AdoMet_MTases"/>
    <property type="match status" value="1"/>
</dbReference>
<accession>A0A1V2TD80</accession>
<dbReference type="STRING" id="1538463.B0T36_02655"/>
<feature type="region of interest" description="Disordered" evidence="1">
    <location>
        <begin position="81"/>
        <end position="132"/>
    </location>
</feature>
<keyword evidence="3" id="KW-1185">Reference proteome</keyword>
<evidence type="ECO:0000313" key="3">
    <source>
        <dbReference type="Proteomes" id="UP000188836"/>
    </source>
</evidence>
<dbReference type="AlphaFoldDB" id="A0A1V2TD80"/>
<dbReference type="EMBL" id="MUMY01000016">
    <property type="protein sequence ID" value="ONM47301.1"/>
    <property type="molecule type" value="Genomic_DNA"/>
</dbReference>
<feature type="compositionally biased region" description="Basic and acidic residues" evidence="1">
    <location>
        <begin position="88"/>
        <end position="99"/>
    </location>
</feature>
<evidence type="ECO:0000313" key="2">
    <source>
        <dbReference type="EMBL" id="ONM47301.1"/>
    </source>
</evidence>
<evidence type="ECO:0000256" key="1">
    <source>
        <dbReference type="SAM" id="MobiDB-lite"/>
    </source>
</evidence>
<dbReference type="Proteomes" id="UP000188836">
    <property type="component" value="Unassembled WGS sequence"/>
</dbReference>
<evidence type="ECO:0008006" key="4">
    <source>
        <dbReference type="Google" id="ProtNLM"/>
    </source>
</evidence>
<proteinExistence type="predicted"/>
<comment type="caution">
    <text evidence="2">The sequence shown here is derived from an EMBL/GenBank/DDBJ whole genome shotgun (WGS) entry which is preliminary data.</text>
</comment>
<sequence>MPARILGKRLTRSLLVFEATAPGHPERPNSTQPRSHTARVRCRDKARMSNGMTRVLAQIVQDLRNVTSKITGAWRNTSKNVTSTLAHGTDEKVKDDGQTGHEMAARSGSPTTRAESDPSPSTADQQPRHDPYQARRESLFFDEDPERRAAARAEWLDELRDLVDRDQYQQADLEFRRVLRLPEYKFHGFPRAGRPPEQFVADGLVSRVSGEFGGRDDVFPPDPSSLRYLIWAEKALDLGPDDVLLDVGSGIGKAVDFFGMFTDAKKVYGMEIEPDFASFSNQHAADLGLNHVRTLNADVLEEPLPDDVTAVYLFNPFGSTDEKDAVGIFADKLVEMGESRPLKVAVVGPNMVRHLEGSDVFSLQDEKDFIFPFQNRTGTSSWKFFTSG</sequence>
<dbReference type="Gene3D" id="3.40.50.150">
    <property type="entry name" value="Vaccinia Virus protein VP39"/>
    <property type="match status" value="1"/>
</dbReference>
<dbReference type="SUPFAM" id="SSF53335">
    <property type="entry name" value="S-adenosyl-L-methionine-dependent methyltransferases"/>
    <property type="match status" value="1"/>
</dbReference>
<protein>
    <recommendedName>
        <fullName evidence="4">DOT1 domain-containing protein</fullName>
    </recommendedName>
</protein>
<feature type="compositionally biased region" description="Polar residues" evidence="1">
    <location>
        <begin position="108"/>
        <end position="125"/>
    </location>
</feature>